<gene>
    <name evidence="4" type="ORF">GA0061080_100517</name>
</gene>
<keyword evidence="2" id="KW-1133">Transmembrane helix</keyword>
<dbReference type="Proteomes" id="UP000199698">
    <property type="component" value="Unassembled WGS sequence"/>
</dbReference>
<dbReference type="AlphaFoldDB" id="A0A1C3ZJ00"/>
<feature type="transmembrane region" description="Helical" evidence="2">
    <location>
        <begin position="857"/>
        <end position="877"/>
    </location>
</feature>
<feature type="domain" description="J" evidence="3">
    <location>
        <begin position="4"/>
        <end position="65"/>
    </location>
</feature>
<reference evidence="5" key="1">
    <citation type="submission" date="2016-08" db="EMBL/GenBank/DDBJ databases">
        <authorList>
            <person name="Varghese N."/>
            <person name="Submissions Spin"/>
        </authorList>
    </citation>
    <scope>NUCLEOTIDE SEQUENCE [LARGE SCALE GENOMIC DNA]</scope>
    <source>
        <strain evidence="5">R-53144</strain>
    </source>
</reference>
<dbReference type="SMART" id="SM00271">
    <property type="entry name" value="DnaJ"/>
    <property type="match status" value="1"/>
</dbReference>
<dbReference type="STRING" id="1798183.GA0061080_100517"/>
<dbReference type="RefSeq" id="WP_091120262.1">
    <property type="nucleotide sequence ID" value="NZ_FMBA01000005.1"/>
</dbReference>
<sequence length="899" mass="105868">MSTNFWQLLGIEKTTDTTVIRQAYRVKLPLYHPETDPDGFKALREAYESAINYAKSPETAVDEMTENSKQAAPQLTEEQIKANEICEAYQALLTDPMRCYNIDEWQKFIGSFYDYPMTVIDSVKWRLLELSYKTTDISESCVKILADNLRWRQQLMTQFTDEYEIYDNYLNHIDRGDLFDYTCLPTTNKTLQNATIDYIYNAKWLFGERRAENVYAFLAQDTVIYLPDDKKFMLEFAHWHSTASLKNQSILDYALKCIAEGDEDENIIIEWKYIAAIQYTLLEDKQNALQAWLELYYSGHYQQKAESWIAGWCTYFEKNYFPLLVMALNNSYCVATDKTENYLHTIPQITATTTARLAALENIDEYPKEIVDFVNWGLNISWSYKQVLSILLLDDGNNRLYRLYRHAIMLRHGNEILLQEILDDQSDDPFEQFILQHLQRQARQHLAWLAELSPVQEFKAWLFDNNENAQLPPQFDPDENGKLALYARLWLDRFRDIPDIAKSHLYQSFHYSNMEMFDWITFLKFNDYYQLPKSPDPSVIANNKEAYWQWYRCYLLVIAITCKPVETAKFLRQENNTFIIDENNPFKPLIEIFKHGNWQNETELYNLINNDSGLINNVLNNYPNSIEWFIDAPHLIDFDDIAQKMEHTWTQKLANRNPIYLMLLYIIVLNKPEQKNKLDTMLQDITGDNKELIEIAKDLQDSWIIPSSNSQKKYNYIKQIDKIIMLAERLSNYYGICDNDELEMLDKFKNSSDNDLALRLCAALLIAKHRENRQILESQPLPKNKWWQFWRWKGRTNIKGFIIQLYCSFIVLGLMIALNNNFELNSPTFSMICYSIAATNMVFALKRRFNDIDIGEPIIGLVAEILASIFFFAPFWVSGVKYTNRFGPPVEETTKEKEK</sequence>
<dbReference type="InterPro" id="IPR036869">
    <property type="entry name" value="J_dom_sf"/>
</dbReference>
<organism evidence="4 5">
    <name type="scientific">Gilliamella intestini</name>
    <dbReference type="NCBI Taxonomy" id="1798183"/>
    <lineage>
        <taxon>Bacteria</taxon>
        <taxon>Pseudomonadati</taxon>
        <taxon>Pseudomonadota</taxon>
        <taxon>Gammaproteobacteria</taxon>
        <taxon>Orbales</taxon>
        <taxon>Orbaceae</taxon>
        <taxon>Gilliamella</taxon>
    </lineage>
</organism>
<keyword evidence="1" id="KW-0143">Chaperone</keyword>
<dbReference type="CDD" id="cd06257">
    <property type="entry name" value="DnaJ"/>
    <property type="match status" value="1"/>
</dbReference>
<dbReference type="PROSITE" id="PS50076">
    <property type="entry name" value="DNAJ_2"/>
    <property type="match status" value="1"/>
</dbReference>
<feature type="transmembrane region" description="Helical" evidence="2">
    <location>
        <begin position="824"/>
        <end position="845"/>
    </location>
</feature>
<accession>A0A1C3ZJ00</accession>
<evidence type="ECO:0000313" key="5">
    <source>
        <dbReference type="Proteomes" id="UP000199698"/>
    </source>
</evidence>
<protein>
    <recommendedName>
        <fullName evidence="3">J domain-containing protein</fullName>
    </recommendedName>
</protein>
<keyword evidence="5" id="KW-1185">Reference proteome</keyword>
<dbReference type="Gene3D" id="1.10.287.110">
    <property type="entry name" value="DnaJ domain"/>
    <property type="match status" value="1"/>
</dbReference>
<evidence type="ECO:0000256" key="1">
    <source>
        <dbReference type="ARBA" id="ARBA00023186"/>
    </source>
</evidence>
<dbReference type="EMBL" id="FMBA01000005">
    <property type="protein sequence ID" value="SCB82315.1"/>
    <property type="molecule type" value="Genomic_DNA"/>
</dbReference>
<dbReference type="OrthoDB" id="9816462at2"/>
<keyword evidence="2" id="KW-0812">Transmembrane</keyword>
<keyword evidence="2" id="KW-0472">Membrane</keyword>
<evidence type="ECO:0000313" key="4">
    <source>
        <dbReference type="EMBL" id="SCB82315.1"/>
    </source>
</evidence>
<dbReference type="SUPFAM" id="SSF46565">
    <property type="entry name" value="Chaperone J-domain"/>
    <property type="match status" value="1"/>
</dbReference>
<name>A0A1C3ZJ00_9GAMM</name>
<dbReference type="InterPro" id="IPR001623">
    <property type="entry name" value="DnaJ_domain"/>
</dbReference>
<evidence type="ECO:0000256" key="2">
    <source>
        <dbReference type="SAM" id="Phobius"/>
    </source>
</evidence>
<evidence type="ECO:0000259" key="3">
    <source>
        <dbReference type="PROSITE" id="PS50076"/>
    </source>
</evidence>
<feature type="transmembrane region" description="Helical" evidence="2">
    <location>
        <begin position="801"/>
        <end position="818"/>
    </location>
</feature>
<proteinExistence type="predicted"/>